<gene>
    <name evidence="2" type="ORF">PLEPLA_LOCUS29359</name>
</gene>
<organism evidence="2 3">
    <name type="scientific">Pleuronectes platessa</name>
    <name type="common">European plaice</name>
    <dbReference type="NCBI Taxonomy" id="8262"/>
    <lineage>
        <taxon>Eukaryota</taxon>
        <taxon>Metazoa</taxon>
        <taxon>Chordata</taxon>
        <taxon>Craniata</taxon>
        <taxon>Vertebrata</taxon>
        <taxon>Euteleostomi</taxon>
        <taxon>Actinopterygii</taxon>
        <taxon>Neopterygii</taxon>
        <taxon>Teleostei</taxon>
        <taxon>Neoteleostei</taxon>
        <taxon>Acanthomorphata</taxon>
        <taxon>Carangaria</taxon>
        <taxon>Pleuronectiformes</taxon>
        <taxon>Pleuronectoidei</taxon>
        <taxon>Pleuronectidae</taxon>
        <taxon>Pleuronectes</taxon>
    </lineage>
</organism>
<dbReference type="AlphaFoldDB" id="A0A9N7V2K4"/>
<protein>
    <submittedName>
        <fullName evidence="2">Uncharacterized protein</fullName>
    </submittedName>
</protein>
<accession>A0A9N7V2K4</accession>
<feature type="region of interest" description="Disordered" evidence="1">
    <location>
        <begin position="125"/>
        <end position="148"/>
    </location>
</feature>
<reference evidence="2" key="1">
    <citation type="submission" date="2020-03" db="EMBL/GenBank/DDBJ databases">
        <authorList>
            <person name="Weist P."/>
        </authorList>
    </citation>
    <scope>NUCLEOTIDE SEQUENCE</scope>
</reference>
<name>A0A9N7V2K4_PLEPL</name>
<proteinExistence type="predicted"/>
<sequence>MCATLILPASPHFSEATSDVSRPSEGAAETSAEAECRGNPLQGPSRAAEQQRTAGLGRCMPGQPNGLKFKTRVRSGIRELGELIFRLFAPGINWKLVLMGCCSYTNSDSLSSTCQIRPRGIAPAKRGVKSESENISSVGPTAESGGDEATRLRTAAGSVESGQGGPAVTNMETRRGKTEQARLPGIQQSNLLFPSNPSHRGLRIYGQVLAPETEAERSLPGPSLKPGTLLFDTPPHFVSSVDTFSTAGLMPLTALPDTHSSAPAQSPGATARLFIVPSDWV</sequence>
<dbReference type="Proteomes" id="UP001153269">
    <property type="component" value="Unassembled WGS sequence"/>
</dbReference>
<evidence type="ECO:0000313" key="2">
    <source>
        <dbReference type="EMBL" id="CAB1441597.1"/>
    </source>
</evidence>
<evidence type="ECO:0000256" key="1">
    <source>
        <dbReference type="SAM" id="MobiDB-lite"/>
    </source>
</evidence>
<dbReference type="EMBL" id="CADEAL010002669">
    <property type="protein sequence ID" value="CAB1441597.1"/>
    <property type="molecule type" value="Genomic_DNA"/>
</dbReference>
<evidence type="ECO:0000313" key="3">
    <source>
        <dbReference type="Proteomes" id="UP001153269"/>
    </source>
</evidence>
<feature type="compositionally biased region" description="Low complexity" evidence="1">
    <location>
        <begin position="24"/>
        <end position="33"/>
    </location>
</feature>
<feature type="region of interest" description="Disordered" evidence="1">
    <location>
        <begin position="155"/>
        <end position="174"/>
    </location>
</feature>
<feature type="region of interest" description="Disordered" evidence="1">
    <location>
        <begin position="14"/>
        <end position="61"/>
    </location>
</feature>
<comment type="caution">
    <text evidence="2">The sequence shown here is derived from an EMBL/GenBank/DDBJ whole genome shotgun (WGS) entry which is preliminary data.</text>
</comment>
<keyword evidence="3" id="KW-1185">Reference proteome</keyword>